<dbReference type="RefSeq" id="WP_344834528.1">
    <property type="nucleotide sequence ID" value="NZ_BAAAUV010000018.1"/>
</dbReference>
<evidence type="ECO:0000313" key="2">
    <source>
        <dbReference type="EMBL" id="GAA3228512.1"/>
    </source>
</evidence>
<keyword evidence="1" id="KW-0812">Transmembrane</keyword>
<keyword evidence="1" id="KW-1133">Transmembrane helix</keyword>
<comment type="caution">
    <text evidence="2">The sequence shown here is derived from an EMBL/GenBank/DDBJ whole genome shotgun (WGS) entry which is preliminary data.</text>
</comment>
<keyword evidence="3" id="KW-1185">Reference proteome</keyword>
<organism evidence="2 3">
    <name type="scientific">Actinocorallia longicatena</name>
    <dbReference type="NCBI Taxonomy" id="111803"/>
    <lineage>
        <taxon>Bacteria</taxon>
        <taxon>Bacillati</taxon>
        <taxon>Actinomycetota</taxon>
        <taxon>Actinomycetes</taxon>
        <taxon>Streptosporangiales</taxon>
        <taxon>Thermomonosporaceae</taxon>
        <taxon>Actinocorallia</taxon>
    </lineage>
</organism>
<dbReference type="EMBL" id="BAAAUV010000018">
    <property type="protein sequence ID" value="GAA3228512.1"/>
    <property type="molecule type" value="Genomic_DNA"/>
</dbReference>
<name>A0ABP6QIA3_9ACTN</name>
<accession>A0ABP6QIA3</accession>
<dbReference type="InterPro" id="IPR007047">
    <property type="entry name" value="Flp_Fap"/>
</dbReference>
<reference evidence="3" key="1">
    <citation type="journal article" date="2019" name="Int. J. Syst. Evol. Microbiol.">
        <title>The Global Catalogue of Microorganisms (GCM) 10K type strain sequencing project: providing services to taxonomists for standard genome sequencing and annotation.</title>
        <authorList>
            <consortium name="The Broad Institute Genomics Platform"/>
            <consortium name="The Broad Institute Genome Sequencing Center for Infectious Disease"/>
            <person name="Wu L."/>
            <person name="Ma J."/>
        </authorList>
    </citation>
    <scope>NUCLEOTIDE SEQUENCE [LARGE SCALE GENOMIC DNA]</scope>
    <source>
        <strain evidence="3">JCM 9377</strain>
    </source>
</reference>
<keyword evidence="1" id="KW-0472">Membrane</keyword>
<evidence type="ECO:0000313" key="3">
    <source>
        <dbReference type="Proteomes" id="UP001501237"/>
    </source>
</evidence>
<evidence type="ECO:0000256" key="1">
    <source>
        <dbReference type="SAM" id="Phobius"/>
    </source>
</evidence>
<protein>
    <recommendedName>
        <fullName evidence="4">Pilus assembly protein Flp/PilA</fullName>
    </recommendedName>
</protein>
<evidence type="ECO:0008006" key="4">
    <source>
        <dbReference type="Google" id="ProtNLM"/>
    </source>
</evidence>
<dbReference type="Pfam" id="PF04964">
    <property type="entry name" value="Flp_Fap"/>
    <property type="match status" value="1"/>
</dbReference>
<gene>
    <name evidence="2" type="ORF">GCM10010468_57930</name>
</gene>
<dbReference type="Proteomes" id="UP001501237">
    <property type="component" value="Unassembled WGS sequence"/>
</dbReference>
<proteinExistence type="predicted"/>
<feature type="transmembrane region" description="Helical" evidence="1">
    <location>
        <begin position="30"/>
        <end position="48"/>
    </location>
</feature>
<sequence>MNSTLARRFVTRLRRLAAETRDAGASAVEYALLVGLIAIVIIVGATALGTQINQKLNNAASSVQGAGGGATN</sequence>